<evidence type="ECO:0000313" key="4">
    <source>
        <dbReference type="Proteomes" id="UP001321760"/>
    </source>
</evidence>
<evidence type="ECO:0000256" key="1">
    <source>
        <dbReference type="SAM" id="Phobius"/>
    </source>
</evidence>
<keyword evidence="1" id="KW-0472">Membrane</keyword>
<dbReference type="PANTHER" id="PTHR24148">
    <property type="entry name" value="ANKYRIN REPEAT DOMAIN-CONTAINING PROTEIN 39 HOMOLOG-RELATED"/>
    <property type="match status" value="1"/>
</dbReference>
<comment type="caution">
    <text evidence="3">The sequence shown here is derived from an EMBL/GenBank/DDBJ whole genome shotgun (WGS) entry which is preliminary data.</text>
</comment>
<dbReference type="PANTHER" id="PTHR24148:SF64">
    <property type="entry name" value="HETEROKARYON INCOMPATIBILITY DOMAIN-CONTAINING PROTEIN"/>
    <property type="match status" value="1"/>
</dbReference>
<keyword evidence="1" id="KW-1133">Transmembrane helix</keyword>
<feature type="non-terminal residue" evidence="3">
    <location>
        <position position="1"/>
    </location>
</feature>
<name>A0AAV9GVN1_9PEZI</name>
<dbReference type="Pfam" id="PF26639">
    <property type="entry name" value="Het-6_barrel"/>
    <property type="match status" value="1"/>
</dbReference>
<dbReference type="AlphaFoldDB" id="A0AAV9GVN1"/>
<keyword evidence="1" id="KW-0812">Transmembrane</keyword>
<evidence type="ECO:0000259" key="2">
    <source>
        <dbReference type="Pfam" id="PF06985"/>
    </source>
</evidence>
<dbReference type="Proteomes" id="UP001321760">
    <property type="component" value="Unassembled WGS sequence"/>
</dbReference>
<feature type="domain" description="Heterokaryon incompatibility" evidence="2">
    <location>
        <begin position="327"/>
        <end position="492"/>
    </location>
</feature>
<dbReference type="InterPro" id="IPR010730">
    <property type="entry name" value="HET"/>
</dbReference>
<feature type="transmembrane region" description="Helical" evidence="1">
    <location>
        <begin position="200"/>
        <end position="220"/>
    </location>
</feature>
<organism evidence="3 4">
    <name type="scientific">Podospora aff. communis PSN243</name>
    <dbReference type="NCBI Taxonomy" id="3040156"/>
    <lineage>
        <taxon>Eukaryota</taxon>
        <taxon>Fungi</taxon>
        <taxon>Dikarya</taxon>
        <taxon>Ascomycota</taxon>
        <taxon>Pezizomycotina</taxon>
        <taxon>Sordariomycetes</taxon>
        <taxon>Sordariomycetidae</taxon>
        <taxon>Sordariales</taxon>
        <taxon>Podosporaceae</taxon>
        <taxon>Podospora</taxon>
    </lineage>
</organism>
<sequence>NHCAHDDFGVKQSVATLLAELDLEHKLINILLFFAAVLRGTWPHLEGLTDALTNRLAGLICHHVLGTEAMLPRLQLLASIARYKKSGVGDMLREIDAWWSFDAPDPPSIMSSRSATKVLLYHVLYTWAVLDFDALRDAVLFLAWPAVFQTLFWAMFYLFSGDSTTQAPEAILRWVRDDGTSCVAAYGCGAYALAAFRGHVLAPGGFVAACWVMSAIWPLLTAKEKHRLMFVIAFPLEATEFLIKFPYSSFWPWRHYFRMPLWRARHRCRSWCRSVKQRDPRVDLHEPYKYTPLRGGEIRLVQAWRVQGVLQCRILCVQLDDDDAPSYDAISYTWGPPKPLKRVMVAGGRFQLPVTQSAYEILQDRTPWPRGASKLLWIDSICINQTDHQEKNVQVPMMGKIYSRAARVVVCLEPSPDAEAAFSLLRDLNDRLQRSVDPARDEAEADLHGVLAKVGATRSERWSNFNYFDSRYEALAQLLAQRYFLRVWIVQEVFFGRAVHVRCDGLWITWDQFAQPFTATDPRLSVFLGMDRLFAMLSVDVAMAAAQISKIFSMRQRREETARQKDGIQLENLTGPPLCKLLCQMGHTQATNPRDLIYGHLSLSQDADCPDFAPDYAKETETIYQDFATLFLQRGELPPTLYRAGIGHSRQLTTLPSWVADWTSTPTVAELEVKPYSASGSTHPIIKQVLNNPRQISVRGVFLDKVTRISLFAFNRLQAGQFPPESTSTVAGAQTTLTRYLRAFAEADKLVSALPAIYDATQQPRDEAFWRTLIGDVVDGRELDLKRRLASEGISPHHVACPVHPAGQENERHHQTLRRMLGLASVISGDEGETRPPPTMAGLQKAVKPYVRELFEEVRALEADGRFLFAMGTSMGRKFATTEEGMMALVPPLAREGDDLLVLHGLKVPFAVRRKRGCLEGVFELVGPCYVHGFMDDGRGILSRLESGSRGRNFVFE</sequence>
<dbReference type="Pfam" id="PF06985">
    <property type="entry name" value="HET"/>
    <property type="match status" value="1"/>
</dbReference>
<protein>
    <submittedName>
        <fullName evidence="3">Heterokaryon incompatibility protein-domain-containing protein</fullName>
    </submittedName>
</protein>
<accession>A0AAV9GVN1</accession>
<gene>
    <name evidence="3" type="ORF">QBC34DRAFT_455646</name>
</gene>
<dbReference type="EMBL" id="MU865923">
    <property type="protein sequence ID" value="KAK4452693.1"/>
    <property type="molecule type" value="Genomic_DNA"/>
</dbReference>
<proteinExistence type="predicted"/>
<dbReference type="InterPro" id="IPR052895">
    <property type="entry name" value="HetReg/Transcr_Mod"/>
</dbReference>
<reference evidence="3" key="1">
    <citation type="journal article" date="2023" name="Mol. Phylogenet. Evol.">
        <title>Genome-scale phylogeny and comparative genomics of the fungal order Sordariales.</title>
        <authorList>
            <person name="Hensen N."/>
            <person name="Bonometti L."/>
            <person name="Westerberg I."/>
            <person name="Brannstrom I.O."/>
            <person name="Guillou S."/>
            <person name="Cros-Aarteil S."/>
            <person name="Calhoun S."/>
            <person name="Haridas S."/>
            <person name="Kuo A."/>
            <person name="Mondo S."/>
            <person name="Pangilinan J."/>
            <person name="Riley R."/>
            <person name="LaButti K."/>
            <person name="Andreopoulos B."/>
            <person name="Lipzen A."/>
            <person name="Chen C."/>
            <person name="Yan M."/>
            <person name="Daum C."/>
            <person name="Ng V."/>
            <person name="Clum A."/>
            <person name="Steindorff A."/>
            <person name="Ohm R.A."/>
            <person name="Martin F."/>
            <person name="Silar P."/>
            <person name="Natvig D.O."/>
            <person name="Lalanne C."/>
            <person name="Gautier V."/>
            <person name="Ament-Velasquez S.L."/>
            <person name="Kruys A."/>
            <person name="Hutchinson M.I."/>
            <person name="Powell A.J."/>
            <person name="Barry K."/>
            <person name="Miller A.N."/>
            <person name="Grigoriev I.V."/>
            <person name="Debuchy R."/>
            <person name="Gladieux P."/>
            <person name="Hiltunen Thoren M."/>
            <person name="Johannesson H."/>
        </authorList>
    </citation>
    <scope>NUCLEOTIDE SEQUENCE</scope>
    <source>
        <strain evidence="3">PSN243</strain>
    </source>
</reference>
<feature type="transmembrane region" description="Helical" evidence="1">
    <location>
        <begin position="138"/>
        <end position="159"/>
    </location>
</feature>
<evidence type="ECO:0000313" key="3">
    <source>
        <dbReference type="EMBL" id="KAK4452693.1"/>
    </source>
</evidence>
<reference evidence="3" key="2">
    <citation type="submission" date="2023-05" db="EMBL/GenBank/DDBJ databases">
        <authorList>
            <consortium name="Lawrence Berkeley National Laboratory"/>
            <person name="Steindorff A."/>
            <person name="Hensen N."/>
            <person name="Bonometti L."/>
            <person name="Westerberg I."/>
            <person name="Brannstrom I.O."/>
            <person name="Guillou S."/>
            <person name="Cros-Aarteil S."/>
            <person name="Calhoun S."/>
            <person name="Haridas S."/>
            <person name="Kuo A."/>
            <person name="Mondo S."/>
            <person name="Pangilinan J."/>
            <person name="Riley R."/>
            <person name="Labutti K."/>
            <person name="Andreopoulos B."/>
            <person name="Lipzen A."/>
            <person name="Chen C."/>
            <person name="Yanf M."/>
            <person name="Daum C."/>
            <person name="Ng V."/>
            <person name="Clum A."/>
            <person name="Ohm R."/>
            <person name="Martin F."/>
            <person name="Silar P."/>
            <person name="Natvig D."/>
            <person name="Lalanne C."/>
            <person name="Gautier V."/>
            <person name="Ament-Velasquez S.L."/>
            <person name="Kruys A."/>
            <person name="Hutchinson M.I."/>
            <person name="Powell A.J."/>
            <person name="Barry K."/>
            <person name="Miller A.N."/>
            <person name="Grigoriev I.V."/>
            <person name="Debuchy R."/>
            <person name="Gladieux P."/>
            <person name="Thoren M.H."/>
            <person name="Johannesson H."/>
        </authorList>
    </citation>
    <scope>NUCLEOTIDE SEQUENCE</scope>
    <source>
        <strain evidence="3">PSN243</strain>
    </source>
</reference>
<keyword evidence="4" id="KW-1185">Reference proteome</keyword>